<organism evidence="1">
    <name type="scientific">marine sediment metagenome</name>
    <dbReference type="NCBI Taxonomy" id="412755"/>
    <lineage>
        <taxon>unclassified sequences</taxon>
        <taxon>metagenomes</taxon>
        <taxon>ecological metagenomes</taxon>
    </lineage>
</organism>
<accession>X0XYL7</accession>
<sequence length="42" mass="4973">MIKVDIKPLSVNEAYTITPSGRYIKTAKCEKYHRDLYFLLPR</sequence>
<reference evidence="1" key="1">
    <citation type="journal article" date="2014" name="Front. Microbiol.">
        <title>High frequency of phylogenetically diverse reductive dehalogenase-homologous genes in deep subseafloor sedimentary metagenomes.</title>
        <authorList>
            <person name="Kawai M."/>
            <person name="Futagami T."/>
            <person name="Toyoda A."/>
            <person name="Takaki Y."/>
            <person name="Nishi S."/>
            <person name="Hori S."/>
            <person name="Arai W."/>
            <person name="Tsubouchi T."/>
            <person name="Morono Y."/>
            <person name="Uchiyama I."/>
            <person name="Ito T."/>
            <person name="Fujiyama A."/>
            <person name="Inagaki F."/>
            <person name="Takami H."/>
        </authorList>
    </citation>
    <scope>NUCLEOTIDE SEQUENCE</scope>
    <source>
        <strain evidence="1">Expedition CK06-06</strain>
    </source>
</reference>
<dbReference type="AlphaFoldDB" id="X0XYL7"/>
<evidence type="ECO:0000313" key="1">
    <source>
        <dbReference type="EMBL" id="GAG29846.1"/>
    </source>
</evidence>
<proteinExistence type="predicted"/>
<comment type="caution">
    <text evidence="1">The sequence shown here is derived from an EMBL/GenBank/DDBJ whole genome shotgun (WGS) entry which is preliminary data.</text>
</comment>
<protein>
    <submittedName>
        <fullName evidence="1">Uncharacterized protein</fullName>
    </submittedName>
</protein>
<feature type="non-terminal residue" evidence="1">
    <location>
        <position position="42"/>
    </location>
</feature>
<name>X0XYL7_9ZZZZ</name>
<dbReference type="EMBL" id="BARS01046478">
    <property type="protein sequence ID" value="GAG29846.1"/>
    <property type="molecule type" value="Genomic_DNA"/>
</dbReference>
<gene>
    <name evidence="1" type="ORF">S01H1_69965</name>
</gene>